<dbReference type="Proteomes" id="UP001295444">
    <property type="component" value="Chromosome 03"/>
</dbReference>
<sequence>MGANNSTKTAVCYENEEVNFNHFEILRAIGKGSFGKVCIVQKNDTKKMYAMKYMNKQKCVERNEVRNVFKELQIMQGLEHPFLVNLWVLCCWCCGAGAAVLVLVLVLGCCGAVLGCWCYALEKENQVTEWCDITEPGLRKNLYACDVAKEGDYLEPRFPLRLLRPIILKDIKPDNIMLDEEGHARICDFGLVAENITGGVLAQGSTGTTTHMAPEVAAERRYGASADWWSLGVTLHQMLTGHLPIYIKLPGNRCSCSKQLRFPPHLSKESKDVLSKLLEESPRLRLGVRSNIRLHPFFGAINWRDLEAKAIPPPYKPRRGPAESPLWNVRKKHFSFMEPMKYHTFSGDSWVIPNLSFTSSILRDYC</sequence>
<reference evidence="16" key="1">
    <citation type="submission" date="2022-03" db="EMBL/GenBank/DDBJ databases">
        <authorList>
            <person name="Alioto T."/>
            <person name="Alioto T."/>
            <person name="Gomez Garrido J."/>
        </authorList>
    </citation>
    <scope>NUCLEOTIDE SEQUENCE</scope>
</reference>
<dbReference type="PROSITE" id="PS00107">
    <property type="entry name" value="PROTEIN_KINASE_ATP"/>
    <property type="match status" value="1"/>
</dbReference>
<organism evidence="16 17">
    <name type="scientific">Pelobates cultripes</name>
    <name type="common">Western spadefoot toad</name>
    <dbReference type="NCBI Taxonomy" id="61616"/>
    <lineage>
        <taxon>Eukaryota</taxon>
        <taxon>Metazoa</taxon>
        <taxon>Chordata</taxon>
        <taxon>Craniata</taxon>
        <taxon>Vertebrata</taxon>
        <taxon>Euteleostomi</taxon>
        <taxon>Amphibia</taxon>
        <taxon>Batrachia</taxon>
        <taxon>Anura</taxon>
        <taxon>Pelobatoidea</taxon>
        <taxon>Pelobatidae</taxon>
        <taxon>Pelobates</taxon>
    </lineage>
</organism>
<dbReference type="AlphaFoldDB" id="A0AAD1RRE7"/>
<dbReference type="Gene3D" id="3.30.200.20">
    <property type="entry name" value="Phosphorylase Kinase, domain 1"/>
    <property type="match status" value="1"/>
</dbReference>
<dbReference type="GO" id="GO:0005524">
    <property type="term" value="F:ATP binding"/>
    <property type="evidence" value="ECO:0007669"/>
    <property type="project" value="UniProtKB-UniRule"/>
</dbReference>
<feature type="transmembrane region" description="Helical" evidence="13">
    <location>
        <begin position="82"/>
        <end position="108"/>
    </location>
</feature>
<comment type="catalytic activity">
    <reaction evidence="10">
        <text>L-threonyl-[protein] + ATP = O-phospho-L-threonyl-[protein] + ADP + H(+)</text>
        <dbReference type="Rhea" id="RHEA:46608"/>
        <dbReference type="Rhea" id="RHEA-COMP:11060"/>
        <dbReference type="Rhea" id="RHEA-COMP:11605"/>
        <dbReference type="ChEBI" id="CHEBI:15378"/>
        <dbReference type="ChEBI" id="CHEBI:30013"/>
        <dbReference type="ChEBI" id="CHEBI:30616"/>
        <dbReference type="ChEBI" id="CHEBI:61977"/>
        <dbReference type="ChEBI" id="CHEBI:456216"/>
        <dbReference type="EC" id="2.7.11.1"/>
    </reaction>
</comment>
<dbReference type="InterPro" id="IPR000719">
    <property type="entry name" value="Prot_kinase_dom"/>
</dbReference>
<keyword evidence="6 12" id="KW-0547">Nucleotide-binding</keyword>
<dbReference type="SUPFAM" id="SSF56112">
    <property type="entry name" value="Protein kinase-like (PK-like)"/>
    <property type="match status" value="1"/>
</dbReference>
<evidence type="ECO:0000256" key="1">
    <source>
        <dbReference type="ARBA" id="ARBA00001946"/>
    </source>
</evidence>
<dbReference type="GO" id="GO:0004674">
    <property type="term" value="F:protein serine/threonine kinase activity"/>
    <property type="evidence" value="ECO:0007669"/>
    <property type="project" value="UniProtKB-KW"/>
</dbReference>
<evidence type="ECO:0000256" key="10">
    <source>
        <dbReference type="ARBA" id="ARBA00047899"/>
    </source>
</evidence>
<protein>
    <recommendedName>
        <fullName evidence="2">non-specific serine/threonine protein kinase</fullName>
        <ecNumber evidence="2">2.7.11.1</ecNumber>
    </recommendedName>
</protein>
<feature type="domain" description="AGC-kinase C-terminal" evidence="15">
    <location>
        <begin position="299"/>
        <end position="360"/>
    </location>
</feature>
<evidence type="ECO:0000256" key="13">
    <source>
        <dbReference type="SAM" id="Phobius"/>
    </source>
</evidence>
<evidence type="ECO:0000259" key="14">
    <source>
        <dbReference type="PROSITE" id="PS50011"/>
    </source>
</evidence>
<evidence type="ECO:0000256" key="2">
    <source>
        <dbReference type="ARBA" id="ARBA00012513"/>
    </source>
</evidence>
<evidence type="ECO:0000256" key="12">
    <source>
        <dbReference type="PROSITE-ProRule" id="PRU10141"/>
    </source>
</evidence>
<keyword evidence="8 12" id="KW-0067">ATP-binding</keyword>
<keyword evidence="7 16" id="KW-0418">Kinase</keyword>
<evidence type="ECO:0000256" key="3">
    <source>
        <dbReference type="ARBA" id="ARBA00022527"/>
    </source>
</evidence>
<evidence type="ECO:0000256" key="6">
    <source>
        <dbReference type="ARBA" id="ARBA00022741"/>
    </source>
</evidence>
<evidence type="ECO:0000259" key="15">
    <source>
        <dbReference type="PROSITE" id="PS51285"/>
    </source>
</evidence>
<keyword evidence="4" id="KW-0808">Transferase</keyword>
<keyword evidence="5" id="KW-0479">Metal-binding</keyword>
<dbReference type="EC" id="2.7.11.1" evidence="2"/>
<evidence type="ECO:0000256" key="11">
    <source>
        <dbReference type="ARBA" id="ARBA00048679"/>
    </source>
</evidence>
<keyword evidence="13" id="KW-0812">Transmembrane</keyword>
<evidence type="ECO:0000256" key="8">
    <source>
        <dbReference type="ARBA" id="ARBA00022840"/>
    </source>
</evidence>
<dbReference type="GO" id="GO:0046872">
    <property type="term" value="F:metal ion binding"/>
    <property type="evidence" value="ECO:0007669"/>
    <property type="project" value="UniProtKB-KW"/>
</dbReference>
<dbReference type="PROSITE" id="PS51285">
    <property type="entry name" value="AGC_KINASE_CTER"/>
    <property type="match status" value="1"/>
</dbReference>
<feature type="domain" description="Protein kinase" evidence="14">
    <location>
        <begin position="23"/>
        <end position="298"/>
    </location>
</feature>
<keyword evidence="9" id="KW-0460">Magnesium</keyword>
<evidence type="ECO:0000313" key="17">
    <source>
        <dbReference type="Proteomes" id="UP001295444"/>
    </source>
</evidence>
<evidence type="ECO:0000256" key="9">
    <source>
        <dbReference type="ARBA" id="ARBA00022842"/>
    </source>
</evidence>
<dbReference type="SMART" id="SM00220">
    <property type="entry name" value="S_TKc"/>
    <property type="match status" value="1"/>
</dbReference>
<dbReference type="PROSITE" id="PS50011">
    <property type="entry name" value="PROTEIN_KINASE_DOM"/>
    <property type="match status" value="1"/>
</dbReference>
<dbReference type="Gene3D" id="1.10.510.10">
    <property type="entry name" value="Transferase(Phosphotransferase) domain 1"/>
    <property type="match status" value="1"/>
</dbReference>
<dbReference type="FunFam" id="3.30.200.20:FF:000160">
    <property type="entry name" value="Serine/threonine-protein kinase 32C"/>
    <property type="match status" value="1"/>
</dbReference>
<feature type="binding site" evidence="12">
    <location>
        <position position="52"/>
    </location>
    <ligand>
        <name>ATP</name>
        <dbReference type="ChEBI" id="CHEBI:30616"/>
    </ligand>
</feature>
<dbReference type="InterPro" id="IPR011009">
    <property type="entry name" value="Kinase-like_dom_sf"/>
</dbReference>
<accession>A0AAD1RRE7</accession>
<keyword evidence="17" id="KW-1185">Reference proteome</keyword>
<dbReference type="PANTHER" id="PTHR24351">
    <property type="entry name" value="RIBOSOMAL PROTEIN S6 KINASE"/>
    <property type="match status" value="1"/>
</dbReference>
<evidence type="ECO:0000256" key="5">
    <source>
        <dbReference type="ARBA" id="ARBA00022723"/>
    </source>
</evidence>
<dbReference type="InterPro" id="IPR000961">
    <property type="entry name" value="AGC-kinase_C"/>
</dbReference>
<dbReference type="EMBL" id="OW240914">
    <property type="protein sequence ID" value="CAH2277135.1"/>
    <property type="molecule type" value="Genomic_DNA"/>
</dbReference>
<keyword evidence="13" id="KW-0472">Membrane</keyword>
<keyword evidence="13" id="KW-1133">Transmembrane helix</keyword>
<proteinExistence type="predicted"/>
<comment type="cofactor">
    <cofactor evidence="1">
        <name>Mg(2+)</name>
        <dbReference type="ChEBI" id="CHEBI:18420"/>
    </cofactor>
</comment>
<dbReference type="Pfam" id="PF00069">
    <property type="entry name" value="Pkinase"/>
    <property type="match status" value="2"/>
</dbReference>
<keyword evidence="3" id="KW-0723">Serine/threonine-protein kinase</keyword>
<gene>
    <name evidence="16" type="ORF">PECUL_23A057493</name>
</gene>
<evidence type="ECO:0000256" key="7">
    <source>
        <dbReference type="ARBA" id="ARBA00022777"/>
    </source>
</evidence>
<evidence type="ECO:0000256" key="4">
    <source>
        <dbReference type="ARBA" id="ARBA00022679"/>
    </source>
</evidence>
<dbReference type="InterPro" id="IPR017441">
    <property type="entry name" value="Protein_kinase_ATP_BS"/>
</dbReference>
<evidence type="ECO:0000313" key="16">
    <source>
        <dbReference type="EMBL" id="CAH2277135.1"/>
    </source>
</evidence>
<name>A0AAD1RRE7_PELCU</name>
<comment type="catalytic activity">
    <reaction evidence="11">
        <text>L-seryl-[protein] + ATP = O-phospho-L-seryl-[protein] + ADP + H(+)</text>
        <dbReference type="Rhea" id="RHEA:17989"/>
        <dbReference type="Rhea" id="RHEA-COMP:9863"/>
        <dbReference type="Rhea" id="RHEA-COMP:11604"/>
        <dbReference type="ChEBI" id="CHEBI:15378"/>
        <dbReference type="ChEBI" id="CHEBI:29999"/>
        <dbReference type="ChEBI" id="CHEBI:30616"/>
        <dbReference type="ChEBI" id="CHEBI:83421"/>
        <dbReference type="ChEBI" id="CHEBI:456216"/>
        <dbReference type="EC" id="2.7.11.1"/>
    </reaction>
</comment>